<dbReference type="AlphaFoldDB" id="A0A8H7WAQ6"/>
<gene>
    <name evidence="2" type="ORF">IFR04_006684</name>
</gene>
<comment type="caution">
    <text evidence="2">The sequence shown here is derived from an EMBL/GenBank/DDBJ whole genome shotgun (WGS) entry which is preliminary data.</text>
</comment>
<feature type="chain" id="PRO_5034964134" evidence="1">
    <location>
        <begin position="19"/>
        <end position="131"/>
    </location>
</feature>
<keyword evidence="3" id="KW-1185">Reference proteome</keyword>
<dbReference type="Proteomes" id="UP000664132">
    <property type="component" value="Unassembled WGS sequence"/>
</dbReference>
<accession>A0A8H7WAQ6</accession>
<name>A0A8H7WAQ6_9HELO</name>
<dbReference type="OrthoDB" id="3547328at2759"/>
<dbReference type="EMBL" id="JAFJYH010000089">
    <property type="protein sequence ID" value="KAG4420208.1"/>
    <property type="molecule type" value="Genomic_DNA"/>
</dbReference>
<evidence type="ECO:0000313" key="2">
    <source>
        <dbReference type="EMBL" id="KAG4420208.1"/>
    </source>
</evidence>
<reference evidence="2" key="1">
    <citation type="submission" date="2021-02" db="EMBL/GenBank/DDBJ databases">
        <title>Genome sequence Cadophora malorum strain M34.</title>
        <authorList>
            <person name="Stefanovic E."/>
            <person name="Vu D."/>
            <person name="Scully C."/>
            <person name="Dijksterhuis J."/>
            <person name="Roader J."/>
            <person name="Houbraken J."/>
        </authorList>
    </citation>
    <scope>NUCLEOTIDE SEQUENCE</scope>
    <source>
        <strain evidence="2">M34</strain>
    </source>
</reference>
<keyword evidence="1" id="KW-0732">Signal</keyword>
<sequence>MKFTTASTILALASSTLAADGIFAITGTGQTGPPTLVTLRVDNGLVGDAPKCSGTAETSPLPASGSIPCVEGYALTYSWPSINEPIAATYTNPTNTFTYNVPNNGCDANNVCQFGFTNTFPGKKMARALRV</sequence>
<evidence type="ECO:0000313" key="3">
    <source>
        <dbReference type="Proteomes" id="UP000664132"/>
    </source>
</evidence>
<organism evidence="2 3">
    <name type="scientific">Cadophora malorum</name>
    <dbReference type="NCBI Taxonomy" id="108018"/>
    <lineage>
        <taxon>Eukaryota</taxon>
        <taxon>Fungi</taxon>
        <taxon>Dikarya</taxon>
        <taxon>Ascomycota</taxon>
        <taxon>Pezizomycotina</taxon>
        <taxon>Leotiomycetes</taxon>
        <taxon>Helotiales</taxon>
        <taxon>Ploettnerulaceae</taxon>
        <taxon>Cadophora</taxon>
    </lineage>
</organism>
<evidence type="ECO:0000256" key="1">
    <source>
        <dbReference type="SAM" id="SignalP"/>
    </source>
</evidence>
<feature type="signal peptide" evidence="1">
    <location>
        <begin position="1"/>
        <end position="18"/>
    </location>
</feature>
<proteinExistence type="predicted"/>
<protein>
    <submittedName>
        <fullName evidence="2">Uncharacterized protein</fullName>
    </submittedName>
</protein>